<keyword evidence="2" id="KW-0418">Kinase</keyword>
<protein>
    <submittedName>
        <fullName evidence="2">N-acylmannosamine kinase</fullName>
    </submittedName>
</protein>
<dbReference type="Pfam" id="PF00480">
    <property type="entry name" value="ROK"/>
    <property type="match status" value="1"/>
</dbReference>
<gene>
    <name evidence="2" type="ORF">PACILC2_44150</name>
</gene>
<evidence type="ECO:0000313" key="2">
    <source>
        <dbReference type="EMBL" id="GIQ65847.1"/>
    </source>
</evidence>
<dbReference type="RefSeq" id="WP_213530378.1">
    <property type="nucleotide sequence ID" value="NZ_BOVJ01000155.1"/>
</dbReference>
<dbReference type="SUPFAM" id="SSF53067">
    <property type="entry name" value="Actin-like ATPase domain"/>
    <property type="match status" value="1"/>
</dbReference>
<organism evidence="2 3">
    <name type="scientific">Paenibacillus cisolokensis</name>
    <dbReference type="NCBI Taxonomy" id="1658519"/>
    <lineage>
        <taxon>Bacteria</taxon>
        <taxon>Bacillati</taxon>
        <taxon>Bacillota</taxon>
        <taxon>Bacilli</taxon>
        <taxon>Bacillales</taxon>
        <taxon>Paenibacillaceae</taxon>
        <taxon>Paenibacillus</taxon>
    </lineage>
</organism>
<name>A0ABQ4NC98_9BACL</name>
<dbReference type="PANTHER" id="PTHR18964:SF173">
    <property type="entry name" value="GLUCOKINASE"/>
    <property type="match status" value="1"/>
</dbReference>
<dbReference type="GO" id="GO:0016301">
    <property type="term" value="F:kinase activity"/>
    <property type="evidence" value="ECO:0007669"/>
    <property type="project" value="UniProtKB-KW"/>
</dbReference>
<comment type="similarity">
    <text evidence="1">Belongs to the ROK (NagC/XylR) family.</text>
</comment>
<comment type="caution">
    <text evidence="2">The sequence shown here is derived from an EMBL/GenBank/DDBJ whole genome shotgun (WGS) entry which is preliminary data.</text>
</comment>
<evidence type="ECO:0000256" key="1">
    <source>
        <dbReference type="ARBA" id="ARBA00006479"/>
    </source>
</evidence>
<dbReference type="Proteomes" id="UP000680304">
    <property type="component" value="Unassembled WGS sequence"/>
</dbReference>
<dbReference type="InterPro" id="IPR043129">
    <property type="entry name" value="ATPase_NBD"/>
</dbReference>
<accession>A0ABQ4NC98</accession>
<keyword evidence="2" id="KW-0808">Transferase</keyword>
<reference evidence="2 3" key="1">
    <citation type="submission" date="2021-04" db="EMBL/GenBank/DDBJ databases">
        <title>Draft genome sequence of Paenibacillus cisolokensis, LC2-13A.</title>
        <authorList>
            <person name="Uke A."/>
            <person name="Chhe C."/>
            <person name="Baramee S."/>
            <person name="Kosugi A."/>
        </authorList>
    </citation>
    <scope>NUCLEOTIDE SEQUENCE [LARGE SCALE GENOMIC DNA]</scope>
    <source>
        <strain evidence="2 3">LC2-13A</strain>
    </source>
</reference>
<dbReference type="EMBL" id="BOVJ01000155">
    <property type="protein sequence ID" value="GIQ65847.1"/>
    <property type="molecule type" value="Genomic_DNA"/>
</dbReference>
<dbReference type="CDD" id="cd23763">
    <property type="entry name" value="ASKHA_ATPase_ROK"/>
    <property type="match status" value="1"/>
</dbReference>
<dbReference type="InterPro" id="IPR000600">
    <property type="entry name" value="ROK"/>
</dbReference>
<evidence type="ECO:0000313" key="3">
    <source>
        <dbReference type="Proteomes" id="UP000680304"/>
    </source>
</evidence>
<proteinExistence type="inferred from homology"/>
<sequence length="335" mass="34433">MTAVLGGLDIGGTKCAAVIGTETDGGIEIADKIAFPTPSGPEAAITRLCRELEELLARHGHPPLAAVGISCGGPLDSRSGLVLSPPNLPGWDRFNVVAPVRERFGVPVGLQNDANACALAEWKWGAGRGTQNMIFLTFGTGMGAGLILNGRLYAGANDMAGEVGHMRLAEDGPEGYGKAGSFEGFCSGGGIARLAAAMTVEWLAAGKRTLLAADRGAAAGITAKAVGEAAQAGDELALAVMRTVGRQLGRGLAVLVDVLNPERIVIGSIYARQRELLEPFVMEELRREALAVSLQACEIVPAGLGEQVGDAASLSVARLALEGRQKERTGGADSG</sequence>
<dbReference type="Gene3D" id="3.30.420.40">
    <property type="match status" value="2"/>
</dbReference>
<keyword evidence="3" id="KW-1185">Reference proteome</keyword>
<dbReference type="PANTHER" id="PTHR18964">
    <property type="entry name" value="ROK (REPRESSOR, ORF, KINASE) FAMILY"/>
    <property type="match status" value="1"/>
</dbReference>